<gene>
    <name evidence="2" type="ORF">BS78_K227100</name>
    <name evidence="3" type="ORF">BS78_K227500</name>
</gene>
<keyword evidence="4" id="KW-1185">Reference proteome</keyword>
<dbReference type="Proteomes" id="UP001164776">
    <property type="component" value="Unassembled WGS sequence"/>
</dbReference>
<accession>A0A9W7X862</accession>
<proteinExistence type="predicted"/>
<protein>
    <submittedName>
        <fullName evidence="2">Uncharacterized protein</fullName>
    </submittedName>
</protein>
<dbReference type="EMBL" id="MU630933">
    <property type="protein sequence ID" value="KAJ1253604.1"/>
    <property type="molecule type" value="Genomic_DNA"/>
</dbReference>
<dbReference type="AlphaFoldDB" id="A0A9W7X862"/>
<reference evidence="2 4" key="1">
    <citation type="submission" date="2022-10" db="EMBL/GenBank/DDBJ databases">
        <title>WGS assembly of Paspalum vaginatum 540-79.</title>
        <authorList>
            <person name="Sun G."/>
            <person name="Wase N."/>
            <person name="Shu S."/>
            <person name="Jenkins J."/>
            <person name="Zhou B."/>
            <person name="Torres-Rodriguez J."/>
            <person name="Chen C."/>
            <person name="Sandor L."/>
            <person name="Plott C."/>
            <person name="Yoshinga Y."/>
            <person name="Daum C."/>
            <person name="Qi P."/>
            <person name="Barry K."/>
            <person name="Lipzen A."/>
            <person name="Berry L."/>
            <person name="Pedersen C."/>
            <person name="Gottilla T."/>
            <person name="Foltz A."/>
            <person name="Yu H."/>
            <person name="O'Malley R."/>
            <person name="Zhang C."/>
            <person name="Devos K."/>
            <person name="Sigmon B."/>
            <person name="Yu B."/>
            <person name="Obata T."/>
            <person name="Schmutz J."/>
            <person name="Schnable J."/>
        </authorList>
    </citation>
    <scope>NUCLEOTIDE SEQUENCE [LARGE SCALE GENOMIC DNA]</scope>
    <source>
        <strain evidence="4">cv. 540-79</strain>
    </source>
</reference>
<evidence type="ECO:0000256" key="1">
    <source>
        <dbReference type="SAM" id="MobiDB-lite"/>
    </source>
</evidence>
<evidence type="ECO:0000313" key="2">
    <source>
        <dbReference type="EMBL" id="KAJ1253604.1"/>
    </source>
</evidence>
<feature type="region of interest" description="Disordered" evidence="1">
    <location>
        <begin position="33"/>
        <end position="70"/>
    </location>
</feature>
<dbReference type="EMBL" id="MU630933">
    <property type="protein sequence ID" value="KAJ1253609.1"/>
    <property type="molecule type" value="Genomic_DNA"/>
</dbReference>
<comment type="caution">
    <text evidence="2">The sequence shown here is derived from an EMBL/GenBank/DDBJ whole genome shotgun (WGS) entry which is preliminary data.</text>
</comment>
<organism evidence="2 4">
    <name type="scientific">Paspalum vaginatum</name>
    <name type="common">seashore paspalum</name>
    <dbReference type="NCBI Taxonomy" id="158149"/>
    <lineage>
        <taxon>Eukaryota</taxon>
        <taxon>Viridiplantae</taxon>
        <taxon>Streptophyta</taxon>
        <taxon>Embryophyta</taxon>
        <taxon>Tracheophyta</taxon>
        <taxon>Spermatophyta</taxon>
        <taxon>Magnoliopsida</taxon>
        <taxon>Liliopsida</taxon>
        <taxon>Poales</taxon>
        <taxon>Poaceae</taxon>
        <taxon>PACMAD clade</taxon>
        <taxon>Panicoideae</taxon>
        <taxon>Andropogonodae</taxon>
        <taxon>Paspaleae</taxon>
        <taxon>Paspalinae</taxon>
        <taxon>Paspalum</taxon>
    </lineage>
</organism>
<evidence type="ECO:0000313" key="4">
    <source>
        <dbReference type="Proteomes" id="UP001164776"/>
    </source>
</evidence>
<evidence type="ECO:0000313" key="3">
    <source>
        <dbReference type="EMBL" id="KAJ1253609.1"/>
    </source>
</evidence>
<sequence length="165" mass="17059">MPCRPAAPAPKPNPAIPAILHTSPAIPAVPCARAQHPRPLLRPRPQCSTKSQPGRVRQPPTPLATAAPAGPQLCPDSPCATAAVDTRNHPCPVSACRAAIPLTSPRPRPLVVLPLTSAFAAPARLPPCQEVEGAHHLLSPHRVPLLASDSGCVVTAPAREVQQGA</sequence>
<name>A0A9W7X862_9POAL</name>